<dbReference type="AlphaFoldDB" id="A0AAN7SHF0"/>
<feature type="region of interest" description="Disordered" evidence="1">
    <location>
        <begin position="1"/>
        <end position="23"/>
    </location>
</feature>
<accession>A0AAN7SHF0</accession>
<dbReference type="Proteomes" id="UP001333110">
    <property type="component" value="Unassembled WGS sequence"/>
</dbReference>
<organism evidence="2 3">
    <name type="scientific">Mycteria americana</name>
    <name type="common">Wood stork</name>
    <dbReference type="NCBI Taxonomy" id="33587"/>
    <lineage>
        <taxon>Eukaryota</taxon>
        <taxon>Metazoa</taxon>
        <taxon>Chordata</taxon>
        <taxon>Craniata</taxon>
        <taxon>Vertebrata</taxon>
        <taxon>Euteleostomi</taxon>
        <taxon>Archelosauria</taxon>
        <taxon>Archosauria</taxon>
        <taxon>Dinosauria</taxon>
        <taxon>Saurischia</taxon>
        <taxon>Theropoda</taxon>
        <taxon>Coelurosauria</taxon>
        <taxon>Aves</taxon>
        <taxon>Neognathae</taxon>
        <taxon>Neoaves</taxon>
        <taxon>Aequornithes</taxon>
        <taxon>Ciconiiformes</taxon>
        <taxon>Ciconiidae</taxon>
        <taxon>Mycteria</taxon>
    </lineage>
</organism>
<keyword evidence="3" id="KW-1185">Reference proteome</keyword>
<comment type="caution">
    <text evidence="2">The sequence shown here is derived from an EMBL/GenBank/DDBJ whole genome shotgun (WGS) entry which is preliminary data.</text>
</comment>
<gene>
    <name evidence="2" type="ORF">QYF61_008274</name>
</gene>
<evidence type="ECO:0000256" key="1">
    <source>
        <dbReference type="SAM" id="MobiDB-lite"/>
    </source>
</evidence>
<sequence length="79" mass="8912">MGRLEEESKAGKEVDLVDPGRNKHGKTELLVGKRTENLDIVLHLGWGNPWYQYRLGDEEIESSSAEKDLGVLVDEKDMS</sequence>
<proteinExistence type="predicted"/>
<name>A0AAN7SHF0_MYCAM</name>
<evidence type="ECO:0000313" key="3">
    <source>
        <dbReference type="Proteomes" id="UP001333110"/>
    </source>
</evidence>
<evidence type="ECO:0000313" key="2">
    <source>
        <dbReference type="EMBL" id="KAK4830011.1"/>
    </source>
</evidence>
<dbReference type="EMBL" id="JAUNZN010000001">
    <property type="protein sequence ID" value="KAK4830011.1"/>
    <property type="molecule type" value="Genomic_DNA"/>
</dbReference>
<reference evidence="2 3" key="1">
    <citation type="journal article" date="2023" name="J. Hered.">
        <title>Chromosome-level genome of the wood stork (Mycteria americana) provides insight into avian chromosome evolution.</title>
        <authorList>
            <person name="Flamio R. Jr."/>
            <person name="Ramstad K.M."/>
        </authorList>
    </citation>
    <scope>NUCLEOTIDE SEQUENCE [LARGE SCALE GENOMIC DNA]</scope>
    <source>
        <strain evidence="2">JAX WOST 10</strain>
    </source>
</reference>
<protein>
    <submittedName>
        <fullName evidence="2">Uncharacterized protein</fullName>
    </submittedName>
</protein>